<protein>
    <submittedName>
        <fullName evidence="2">Uncharacterized protein</fullName>
    </submittedName>
</protein>
<gene>
    <name evidence="2" type="ORF">KI387_032580</name>
</gene>
<dbReference type="EMBL" id="JAHRHJ020003813">
    <property type="protein sequence ID" value="KAH9288463.1"/>
    <property type="molecule type" value="Genomic_DNA"/>
</dbReference>
<dbReference type="AlphaFoldDB" id="A0AA38BW05"/>
<reference evidence="2 3" key="1">
    <citation type="journal article" date="2021" name="Nat. Plants">
        <title>The Taxus genome provides insights into paclitaxel biosynthesis.</title>
        <authorList>
            <person name="Xiong X."/>
            <person name="Gou J."/>
            <person name="Liao Q."/>
            <person name="Li Y."/>
            <person name="Zhou Q."/>
            <person name="Bi G."/>
            <person name="Li C."/>
            <person name="Du R."/>
            <person name="Wang X."/>
            <person name="Sun T."/>
            <person name="Guo L."/>
            <person name="Liang H."/>
            <person name="Lu P."/>
            <person name="Wu Y."/>
            <person name="Zhang Z."/>
            <person name="Ro D.K."/>
            <person name="Shang Y."/>
            <person name="Huang S."/>
            <person name="Yan J."/>
        </authorList>
    </citation>
    <scope>NUCLEOTIDE SEQUENCE [LARGE SCALE GENOMIC DNA]</scope>
    <source>
        <strain evidence="2">Ta-2019</strain>
    </source>
</reference>
<proteinExistence type="predicted"/>
<evidence type="ECO:0000313" key="3">
    <source>
        <dbReference type="Proteomes" id="UP000824469"/>
    </source>
</evidence>
<sequence length="74" mass="7995">MPSTESGDIHLLSSTTSRSSPVPEETLKLQMVEFERALSLDDSEDGSHDTVALSDGEEAERQMAVHSATSYSPI</sequence>
<organism evidence="2 3">
    <name type="scientific">Taxus chinensis</name>
    <name type="common">Chinese yew</name>
    <name type="synonym">Taxus wallichiana var. chinensis</name>
    <dbReference type="NCBI Taxonomy" id="29808"/>
    <lineage>
        <taxon>Eukaryota</taxon>
        <taxon>Viridiplantae</taxon>
        <taxon>Streptophyta</taxon>
        <taxon>Embryophyta</taxon>
        <taxon>Tracheophyta</taxon>
        <taxon>Spermatophyta</taxon>
        <taxon>Pinopsida</taxon>
        <taxon>Pinidae</taxon>
        <taxon>Conifers II</taxon>
        <taxon>Cupressales</taxon>
        <taxon>Taxaceae</taxon>
        <taxon>Taxus</taxon>
    </lineage>
</organism>
<evidence type="ECO:0000313" key="2">
    <source>
        <dbReference type="EMBL" id="KAH9288463.1"/>
    </source>
</evidence>
<accession>A0AA38BW05</accession>
<feature type="region of interest" description="Disordered" evidence="1">
    <location>
        <begin position="1"/>
        <end position="24"/>
    </location>
</feature>
<feature type="non-terminal residue" evidence="2">
    <location>
        <position position="74"/>
    </location>
</feature>
<evidence type="ECO:0000256" key="1">
    <source>
        <dbReference type="SAM" id="MobiDB-lite"/>
    </source>
</evidence>
<keyword evidence="3" id="KW-1185">Reference proteome</keyword>
<name>A0AA38BW05_TAXCH</name>
<comment type="caution">
    <text evidence="2">The sequence shown here is derived from an EMBL/GenBank/DDBJ whole genome shotgun (WGS) entry which is preliminary data.</text>
</comment>
<dbReference type="Proteomes" id="UP000824469">
    <property type="component" value="Unassembled WGS sequence"/>
</dbReference>
<feature type="region of interest" description="Disordered" evidence="1">
    <location>
        <begin position="55"/>
        <end position="74"/>
    </location>
</feature>
<feature type="compositionally biased region" description="Polar residues" evidence="1">
    <location>
        <begin position="1"/>
        <end position="20"/>
    </location>
</feature>